<dbReference type="RefSeq" id="WP_189007862.1">
    <property type="nucleotide sequence ID" value="NZ_BMOD01000032.1"/>
</dbReference>
<gene>
    <name evidence="2" type="ORF">GCM10008938_46710</name>
</gene>
<comment type="caution">
    <text evidence="2">The sequence shown here is derived from an EMBL/GenBank/DDBJ whole genome shotgun (WGS) entry which is preliminary data.</text>
</comment>
<reference evidence="3" key="1">
    <citation type="journal article" date="2019" name="Int. J. Syst. Evol. Microbiol.">
        <title>The Global Catalogue of Microorganisms (GCM) 10K type strain sequencing project: providing services to taxonomists for standard genome sequencing and annotation.</title>
        <authorList>
            <consortium name="The Broad Institute Genomics Platform"/>
            <consortium name="The Broad Institute Genome Sequencing Center for Infectious Disease"/>
            <person name="Wu L."/>
            <person name="Ma J."/>
        </authorList>
    </citation>
    <scope>NUCLEOTIDE SEQUENCE [LARGE SCALE GENOMIC DNA]</scope>
    <source>
        <strain evidence="3">JCM 14370</strain>
    </source>
</reference>
<accession>A0ABQ2DEG5</accession>
<evidence type="ECO:0000313" key="3">
    <source>
        <dbReference type="Proteomes" id="UP000632222"/>
    </source>
</evidence>
<evidence type="ECO:0000256" key="1">
    <source>
        <dbReference type="SAM" id="MobiDB-lite"/>
    </source>
</evidence>
<name>A0ABQ2DEG5_9DEIO</name>
<dbReference type="Proteomes" id="UP000632222">
    <property type="component" value="Unassembled WGS sequence"/>
</dbReference>
<organism evidence="2 3">
    <name type="scientific">Deinococcus roseus</name>
    <dbReference type="NCBI Taxonomy" id="392414"/>
    <lineage>
        <taxon>Bacteria</taxon>
        <taxon>Thermotogati</taxon>
        <taxon>Deinococcota</taxon>
        <taxon>Deinococci</taxon>
        <taxon>Deinococcales</taxon>
        <taxon>Deinococcaceae</taxon>
        <taxon>Deinococcus</taxon>
    </lineage>
</organism>
<evidence type="ECO:0000313" key="2">
    <source>
        <dbReference type="EMBL" id="GGJ55225.1"/>
    </source>
</evidence>
<keyword evidence="3" id="KW-1185">Reference proteome</keyword>
<feature type="region of interest" description="Disordered" evidence="1">
    <location>
        <begin position="1"/>
        <end position="27"/>
    </location>
</feature>
<dbReference type="EMBL" id="BMOD01000032">
    <property type="protein sequence ID" value="GGJ55225.1"/>
    <property type="molecule type" value="Genomic_DNA"/>
</dbReference>
<sequence length="73" mass="8530">MSADPDENHPNNTRAAGEQENLDRPFDLHRELARLAELPRENPEFVPMSPEERQKAHENILQRLSFLKQPRSD</sequence>
<protein>
    <submittedName>
        <fullName evidence="2">Uncharacterized protein</fullName>
    </submittedName>
</protein>
<proteinExistence type="predicted"/>